<dbReference type="EMBL" id="NJEU01000676">
    <property type="protein sequence ID" value="PHH71461.1"/>
    <property type="molecule type" value="Genomic_DNA"/>
</dbReference>
<protein>
    <submittedName>
        <fullName evidence="2">Uncharacterized protein</fullName>
    </submittedName>
</protein>
<dbReference type="Proteomes" id="UP000224854">
    <property type="component" value="Unassembled WGS sequence"/>
</dbReference>
<dbReference type="PANTHER" id="PTHR40642:SF1">
    <property type="entry name" value="YALI0F31295P"/>
    <property type="match status" value="1"/>
</dbReference>
<dbReference type="Pfam" id="PF12720">
    <property type="entry name" value="DUF3807"/>
    <property type="match status" value="1"/>
</dbReference>
<evidence type="ECO:0000313" key="3">
    <source>
        <dbReference type="Proteomes" id="UP000224854"/>
    </source>
</evidence>
<dbReference type="InterPro" id="IPR024526">
    <property type="entry name" value="DUF3807"/>
</dbReference>
<organism evidence="2 3">
    <name type="scientific">Ophiocordyceps australis</name>
    <dbReference type="NCBI Taxonomy" id="1399860"/>
    <lineage>
        <taxon>Eukaryota</taxon>
        <taxon>Fungi</taxon>
        <taxon>Dikarya</taxon>
        <taxon>Ascomycota</taxon>
        <taxon>Pezizomycotina</taxon>
        <taxon>Sordariomycetes</taxon>
        <taxon>Hypocreomycetidae</taxon>
        <taxon>Hypocreales</taxon>
        <taxon>Ophiocordycipitaceae</taxon>
        <taxon>Ophiocordyceps</taxon>
    </lineage>
</organism>
<dbReference type="OrthoDB" id="5335351at2759"/>
<evidence type="ECO:0000256" key="1">
    <source>
        <dbReference type="SAM" id="MobiDB-lite"/>
    </source>
</evidence>
<sequence>MALFFHSHLSAEAVASFTYNYLNSAVFTHEPPNTQHDEQVDQAEQDDLGYYHDGVKRTLTDQQIDIFRQSELRDQGRRQEQRLKTQSQSAHVDEKQDERETAKRQSWQNMSQTRKNKKRGTPKGTYEPKPDLRKRTWDVVEKGLDSLDYD</sequence>
<reference evidence="2 3" key="1">
    <citation type="submission" date="2017-06" db="EMBL/GenBank/DDBJ databases">
        <title>Ant-infecting Ophiocordyceps genomes reveal a high diversity of potential behavioral manipulation genes and a possible major role for enterotoxins.</title>
        <authorList>
            <person name="De Bekker C."/>
            <person name="Evans H.C."/>
            <person name="Brachmann A."/>
            <person name="Hughes D.P."/>
        </authorList>
    </citation>
    <scope>NUCLEOTIDE SEQUENCE [LARGE SCALE GENOMIC DNA]</scope>
    <source>
        <strain evidence="2 3">1348a</strain>
    </source>
</reference>
<gene>
    <name evidence="2" type="ORF">CDD82_6496</name>
</gene>
<comment type="caution">
    <text evidence="2">The sequence shown here is derived from an EMBL/GenBank/DDBJ whole genome shotgun (WGS) entry which is preliminary data.</text>
</comment>
<name>A0A2C5YX13_9HYPO</name>
<feature type="compositionally biased region" description="Basic and acidic residues" evidence="1">
    <location>
        <begin position="126"/>
        <end position="150"/>
    </location>
</feature>
<proteinExistence type="predicted"/>
<feature type="region of interest" description="Disordered" evidence="1">
    <location>
        <begin position="70"/>
        <end position="150"/>
    </location>
</feature>
<dbReference type="AlphaFoldDB" id="A0A2C5YX13"/>
<evidence type="ECO:0000313" key="2">
    <source>
        <dbReference type="EMBL" id="PHH71461.1"/>
    </source>
</evidence>
<keyword evidence="3" id="KW-1185">Reference proteome</keyword>
<feature type="compositionally biased region" description="Basic and acidic residues" evidence="1">
    <location>
        <begin position="70"/>
        <end position="83"/>
    </location>
</feature>
<feature type="region of interest" description="Disordered" evidence="1">
    <location>
        <begin position="30"/>
        <end position="49"/>
    </location>
</feature>
<accession>A0A2C5YX13</accession>
<dbReference type="PANTHER" id="PTHR40642">
    <property type="entry name" value="YALI0F31295P"/>
    <property type="match status" value="1"/>
</dbReference>
<feature type="compositionally biased region" description="Polar residues" evidence="1">
    <location>
        <begin position="104"/>
        <end position="113"/>
    </location>
</feature>
<feature type="compositionally biased region" description="Basic and acidic residues" evidence="1">
    <location>
        <begin position="91"/>
        <end position="103"/>
    </location>
</feature>